<evidence type="ECO:0000259" key="2">
    <source>
        <dbReference type="Pfam" id="PF00437"/>
    </source>
</evidence>
<dbReference type="Pfam" id="PF00437">
    <property type="entry name" value="T2SSE"/>
    <property type="match status" value="1"/>
</dbReference>
<evidence type="ECO:0000313" key="3">
    <source>
        <dbReference type="EMBL" id="GER24010.1"/>
    </source>
</evidence>
<accession>A0A5A7NT07</accession>
<dbReference type="InterPro" id="IPR001482">
    <property type="entry name" value="T2SS/T4SS_dom"/>
</dbReference>
<dbReference type="PANTHER" id="PTHR30486:SF6">
    <property type="entry name" value="TYPE IV PILUS RETRACTATION ATPASE PILT"/>
    <property type="match status" value="1"/>
</dbReference>
<dbReference type="CDD" id="cd01130">
    <property type="entry name" value="VirB11-like_ATPase"/>
    <property type="match status" value="1"/>
</dbReference>
<dbReference type="SUPFAM" id="SSF52540">
    <property type="entry name" value="P-loop containing nucleoside triphosphate hydrolases"/>
    <property type="match status" value="1"/>
</dbReference>
<protein>
    <submittedName>
        <fullName evidence="3">Pilus assembly protein CpaF</fullName>
    </submittedName>
</protein>
<dbReference type="GO" id="GO:0016887">
    <property type="term" value="F:ATP hydrolysis activity"/>
    <property type="evidence" value="ECO:0007669"/>
    <property type="project" value="InterPro"/>
</dbReference>
<reference evidence="3 4" key="1">
    <citation type="submission" date="2019-09" db="EMBL/GenBank/DDBJ databases">
        <title>Arthrobacter zafarii sp. nov., a moderately thermotolerant and halotolerant actinobacterium isolated from Cholistan desert soil of Pakistan.</title>
        <authorList>
            <person name="Amin A."/>
            <person name="Ahmed I."/>
            <person name="Khalid N."/>
            <person name="Schumann P."/>
            <person name="Busse H.J."/>
            <person name="Khan I.U."/>
            <person name="Li S."/>
            <person name="Li W.J."/>
        </authorList>
    </citation>
    <scope>NUCLEOTIDE SEQUENCE [LARGE SCALE GENOMIC DNA]</scope>
    <source>
        <strain evidence="3 4">NCCP-1664</strain>
    </source>
</reference>
<gene>
    <name evidence="3" type="ORF">NCCP1664_25050</name>
</gene>
<organism evidence="3 4">
    <name type="scientific">Zafaria cholistanensis</name>
    <dbReference type="NCBI Taxonomy" id="1682741"/>
    <lineage>
        <taxon>Bacteria</taxon>
        <taxon>Bacillati</taxon>
        <taxon>Actinomycetota</taxon>
        <taxon>Actinomycetes</taxon>
        <taxon>Micrococcales</taxon>
        <taxon>Micrococcaceae</taxon>
        <taxon>Zafaria</taxon>
    </lineage>
</organism>
<dbReference type="AlphaFoldDB" id="A0A5A7NT07"/>
<dbReference type="PANTHER" id="PTHR30486">
    <property type="entry name" value="TWITCHING MOTILITY PROTEIN PILT"/>
    <property type="match status" value="1"/>
</dbReference>
<evidence type="ECO:0000313" key="4">
    <source>
        <dbReference type="Proteomes" id="UP000325307"/>
    </source>
</evidence>
<dbReference type="Gene3D" id="3.30.450.380">
    <property type="match status" value="1"/>
</dbReference>
<dbReference type="Proteomes" id="UP000325307">
    <property type="component" value="Unassembled WGS sequence"/>
</dbReference>
<comment type="caution">
    <text evidence="3">The sequence shown here is derived from an EMBL/GenBank/DDBJ whole genome shotgun (WGS) entry which is preliminary data.</text>
</comment>
<name>A0A5A7NT07_9MICC</name>
<dbReference type="EMBL" id="BKDJ01000015">
    <property type="protein sequence ID" value="GER24010.1"/>
    <property type="molecule type" value="Genomic_DNA"/>
</dbReference>
<dbReference type="OrthoDB" id="9810761at2"/>
<dbReference type="Gene3D" id="3.40.50.300">
    <property type="entry name" value="P-loop containing nucleotide triphosphate hydrolases"/>
    <property type="match status" value="1"/>
</dbReference>
<evidence type="ECO:0000256" key="1">
    <source>
        <dbReference type="ARBA" id="ARBA00006611"/>
    </source>
</evidence>
<proteinExistence type="inferred from homology"/>
<sequence>MDGVGIVEGEVRELVRRRGLDPVRQTAEMRRIVEAAVRDYDERSMLGSLPPLGPLDEAMSRVFDAVAGLGPLQPLLDDPTVEEIWINSPSEVYCSRGGTSELTPIRLEAEQVRTLVERMLASSGRRLDLSSPFVDAALPDGSRLHVVIPDITRSEWAVNIRKFIARASRLDHLVELGSLSRHAASYLELAVAAGLNVLVSGATQAGKTTLLNCLSSAIGSRERVVTVEEVFELKIPLRDVVGLQCRQPNLEGEGEIGMRRLVKEALRMRPDRLVIGEVREAESLDMLIALNSGLPGLCTIHANSAHDAVTKICTLPLLAGENISSQFVLPTVAACIDLVVHCERTPSGRRRVAEILALGRRVENGVIETSSVFGRRGGDLALMPSADLSHHKLERAGIDVADLMEFTS</sequence>
<comment type="similarity">
    <text evidence="1">Belongs to the GSP E family.</text>
</comment>
<dbReference type="RefSeq" id="WP_149957609.1">
    <property type="nucleotide sequence ID" value="NZ_BKDJ01000015.1"/>
</dbReference>
<dbReference type="InterPro" id="IPR027417">
    <property type="entry name" value="P-loop_NTPase"/>
</dbReference>
<dbReference type="InterPro" id="IPR050921">
    <property type="entry name" value="T4SS_GSP_E_ATPase"/>
</dbReference>
<keyword evidence="4" id="KW-1185">Reference proteome</keyword>
<feature type="domain" description="Bacterial type II secretion system protein E" evidence="2">
    <location>
        <begin position="68"/>
        <end position="326"/>
    </location>
</feature>